<dbReference type="NCBIfam" id="NF033580">
    <property type="entry name" value="transpos_IS5_3"/>
    <property type="match status" value="1"/>
</dbReference>
<dbReference type="PANTHER" id="PTHR30007">
    <property type="entry name" value="PHP DOMAIN PROTEIN"/>
    <property type="match status" value="1"/>
</dbReference>
<dbReference type="Pfam" id="PF13340">
    <property type="entry name" value="DUF4096"/>
    <property type="match status" value="1"/>
</dbReference>
<dbReference type="GO" id="GO:0004803">
    <property type="term" value="F:transposase activity"/>
    <property type="evidence" value="ECO:0007669"/>
    <property type="project" value="InterPro"/>
</dbReference>
<dbReference type="InterPro" id="IPR025161">
    <property type="entry name" value="IS402-like_dom"/>
</dbReference>
<evidence type="ECO:0000313" key="3">
    <source>
        <dbReference type="EMBL" id="VDG81807.1"/>
    </source>
</evidence>
<dbReference type="GO" id="GO:0006313">
    <property type="term" value="P:DNA transposition"/>
    <property type="evidence" value="ECO:0007669"/>
    <property type="project" value="InterPro"/>
</dbReference>
<dbReference type="Pfam" id="PF01609">
    <property type="entry name" value="DDE_Tnp_1"/>
    <property type="match status" value="1"/>
</dbReference>
<dbReference type="AlphaFoldDB" id="A0A7Z8YD91"/>
<dbReference type="RefSeq" id="WP_181831407.1">
    <property type="nucleotide sequence ID" value="NZ_UYIQ01000001.1"/>
</dbReference>
<gene>
    <name evidence="3" type="ORF">NCTC11458_01102</name>
</gene>
<evidence type="ECO:0000259" key="1">
    <source>
        <dbReference type="Pfam" id="PF01609"/>
    </source>
</evidence>
<accession>A0A7Z8YD91</accession>
<evidence type="ECO:0000313" key="4">
    <source>
        <dbReference type="Proteomes" id="UP000276733"/>
    </source>
</evidence>
<feature type="domain" description="Insertion element IS402-like" evidence="2">
    <location>
        <begin position="17"/>
        <end position="86"/>
    </location>
</feature>
<protein>
    <submittedName>
        <fullName evidence="3">Transposase and inactivated derivatives</fullName>
    </submittedName>
</protein>
<organism evidence="3 4">
    <name type="scientific">Capnocytophaga ochracea</name>
    <dbReference type="NCBI Taxonomy" id="1018"/>
    <lineage>
        <taxon>Bacteria</taxon>
        <taxon>Pseudomonadati</taxon>
        <taxon>Bacteroidota</taxon>
        <taxon>Flavobacteriia</taxon>
        <taxon>Flavobacteriales</taxon>
        <taxon>Flavobacteriaceae</taxon>
        <taxon>Capnocytophaga</taxon>
    </lineage>
</organism>
<dbReference type="EMBL" id="UYIQ01000001">
    <property type="protein sequence ID" value="VDG81807.1"/>
    <property type="molecule type" value="Genomic_DNA"/>
</dbReference>
<evidence type="ECO:0000259" key="2">
    <source>
        <dbReference type="Pfam" id="PF13340"/>
    </source>
</evidence>
<dbReference type="Proteomes" id="UP000276733">
    <property type="component" value="Unassembled WGS sequence"/>
</dbReference>
<dbReference type="InterPro" id="IPR002559">
    <property type="entry name" value="Transposase_11"/>
</dbReference>
<name>A0A7Z8YD91_CAPOC</name>
<reference evidence="3 4" key="1">
    <citation type="submission" date="2018-11" db="EMBL/GenBank/DDBJ databases">
        <authorList>
            <consortium name="Pathogen Informatics"/>
        </authorList>
    </citation>
    <scope>NUCLEOTIDE SEQUENCE [LARGE SCALE GENOMIC DNA]</scope>
    <source>
        <strain evidence="3 4">NCTC11458</strain>
    </source>
</reference>
<sequence>MDYSFAKIDKNDFTTKFLPYIPTNKRGFTSKFNMYDIFRCIVHKAKTGCQWEHLFVDLECVKYPFSWQTVYYYHSKWIKAGVYEKAFFAILIEYQLLLDTEKLNLDGTHTLVKKAAESAKYQHRKKGRTSNVLVLTDGRGYPIGIGNIISGNHNDLYDIIGQFSKIMNQIKKCGICVENSYLNADKGFDCKKLIRAIHRRKMFLNIKENPRNRKGNKRDKKRLFDKKVYKKRFVNERSFAWIDSFRTLLIRFDVLDSHWLNWHYLAFALVLLKV</sequence>
<dbReference type="GO" id="GO:0003677">
    <property type="term" value="F:DNA binding"/>
    <property type="evidence" value="ECO:0007669"/>
    <property type="project" value="InterPro"/>
</dbReference>
<proteinExistence type="predicted"/>
<feature type="domain" description="Transposase IS4-like" evidence="1">
    <location>
        <begin position="105"/>
        <end position="271"/>
    </location>
</feature>
<comment type="caution">
    <text evidence="3">The sequence shown here is derived from an EMBL/GenBank/DDBJ whole genome shotgun (WGS) entry which is preliminary data.</text>
</comment>